<comment type="caution">
    <text evidence="1">The sequence shown here is derived from an EMBL/GenBank/DDBJ whole genome shotgun (WGS) entry which is preliminary data.</text>
</comment>
<dbReference type="Proteomes" id="UP000682733">
    <property type="component" value="Unassembled WGS sequence"/>
</dbReference>
<gene>
    <name evidence="1" type="ORF">OVA965_LOCUS32783</name>
    <name evidence="2" type="ORF">TMI583_LOCUS33648</name>
</gene>
<name>A0A8S2F9Q7_9BILA</name>
<sequence length="67" mass="7522">VHQLSPITYTQGLSMAENIQAVKYIECSARLGKNIKVLFDETIRCVIGPPMPPPLQQQKPKMKCLLL</sequence>
<proteinExistence type="predicted"/>
<dbReference type="Pfam" id="PF00071">
    <property type="entry name" value="Ras"/>
    <property type="match status" value="1"/>
</dbReference>
<dbReference type="EMBL" id="CAJNOK010025867">
    <property type="protein sequence ID" value="CAF1395399.1"/>
    <property type="molecule type" value="Genomic_DNA"/>
</dbReference>
<reference evidence="1" key="1">
    <citation type="submission" date="2021-02" db="EMBL/GenBank/DDBJ databases">
        <authorList>
            <person name="Nowell W R."/>
        </authorList>
    </citation>
    <scope>NUCLEOTIDE SEQUENCE</scope>
</reference>
<dbReference type="GO" id="GO:0005525">
    <property type="term" value="F:GTP binding"/>
    <property type="evidence" value="ECO:0007669"/>
    <property type="project" value="InterPro"/>
</dbReference>
<organism evidence="1 3">
    <name type="scientific">Didymodactylos carnosus</name>
    <dbReference type="NCBI Taxonomy" id="1234261"/>
    <lineage>
        <taxon>Eukaryota</taxon>
        <taxon>Metazoa</taxon>
        <taxon>Spiralia</taxon>
        <taxon>Gnathifera</taxon>
        <taxon>Rotifera</taxon>
        <taxon>Eurotatoria</taxon>
        <taxon>Bdelloidea</taxon>
        <taxon>Philodinida</taxon>
        <taxon>Philodinidae</taxon>
        <taxon>Didymodactylos</taxon>
    </lineage>
</organism>
<dbReference type="InterPro" id="IPR027417">
    <property type="entry name" value="P-loop_NTPase"/>
</dbReference>
<dbReference type="Proteomes" id="UP000677228">
    <property type="component" value="Unassembled WGS sequence"/>
</dbReference>
<dbReference type="GO" id="GO:0003924">
    <property type="term" value="F:GTPase activity"/>
    <property type="evidence" value="ECO:0007669"/>
    <property type="project" value="InterPro"/>
</dbReference>
<evidence type="ECO:0000313" key="3">
    <source>
        <dbReference type="Proteomes" id="UP000677228"/>
    </source>
</evidence>
<dbReference type="AlphaFoldDB" id="A0A8S2F9Q7"/>
<evidence type="ECO:0000313" key="1">
    <source>
        <dbReference type="EMBL" id="CAF1395399.1"/>
    </source>
</evidence>
<dbReference type="Gene3D" id="3.40.50.300">
    <property type="entry name" value="P-loop containing nucleotide triphosphate hydrolases"/>
    <property type="match status" value="1"/>
</dbReference>
<dbReference type="EMBL" id="CAJOBA010047582">
    <property type="protein sequence ID" value="CAF4202840.1"/>
    <property type="molecule type" value="Genomic_DNA"/>
</dbReference>
<protein>
    <submittedName>
        <fullName evidence="1">Uncharacterized protein</fullName>
    </submittedName>
</protein>
<evidence type="ECO:0000313" key="2">
    <source>
        <dbReference type="EMBL" id="CAF4202840.1"/>
    </source>
</evidence>
<accession>A0A8S2F9Q7</accession>
<dbReference type="SUPFAM" id="SSF52540">
    <property type="entry name" value="P-loop containing nucleoside triphosphate hydrolases"/>
    <property type="match status" value="1"/>
</dbReference>
<feature type="non-terminal residue" evidence="1">
    <location>
        <position position="1"/>
    </location>
</feature>
<dbReference type="InterPro" id="IPR001806">
    <property type="entry name" value="Small_GTPase"/>
</dbReference>